<protein>
    <submittedName>
        <fullName evidence="1">Nedd4-binding protein 2-like 2</fullName>
    </submittedName>
</protein>
<organism evidence="1 2">
    <name type="scientific">Limosa lapponica baueri</name>
    <dbReference type="NCBI Taxonomy" id="1758121"/>
    <lineage>
        <taxon>Eukaryota</taxon>
        <taxon>Metazoa</taxon>
        <taxon>Chordata</taxon>
        <taxon>Craniata</taxon>
        <taxon>Vertebrata</taxon>
        <taxon>Euteleostomi</taxon>
        <taxon>Archelosauria</taxon>
        <taxon>Archosauria</taxon>
        <taxon>Dinosauria</taxon>
        <taxon>Saurischia</taxon>
        <taxon>Theropoda</taxon>
        <taxon>Coelurosauria</taxon>
        <taxon>Aves</taxon>
        <taxon>Neognathae</taxon>
        <taxon>Neoaves</taxon>
        <taxon>Charadriiformes</taxon>
        <taxon>Scolopacidae</taxon>
        <taxon>Limosa</taxon>
    </lineage>
</organism>
<dbReference type="GO" id="GO:0007508">
    <property type="term" value="P:larval heart development"/>
    <property type="evidence" value="ECO:0007669"/>
    <property type="project" value="TreeGrafter"/>
</dbReference>
<dbReference type="PANTHER" id="PTHR33395">
    <property type="entry name" value="TRANSCRIPTASE, PUTATIVE-RELATED-RELATED"/>
    <property type="match status" value="1"/>
</dbReference>
<reference evidence="2" key="2">
    <citation type="submission" date="2017-12" db="EMBL/GenBank/DDBJ databases">
        <title>Genome sequence of the Bar-tailed Godwit (Limosa lapponica baueri).</title>
        <authorList>
            <person name="Lima N.C.B."/>
            <person name="Parody-Merino A.M."/>
            <person name="Battley P.F."/>
            <person name="Fidler A.E."/>
            <person name="Prosdocimi F."/>
        </authorList>
    </citation>
    <scope>NUCLEOTIDE SEQUENCE [LARGE SCALE GENOMIC DNA]</scope>
</reference>
<sequence length="139" mass="15920">MLTGSLTLLGDFYHPNICWKSSRQSRRLLECNENNFLSQVIRSPIRADVILELLVTSASELIGDITIGGSVGCSDHALVEFTVLRAMGKDKSKVRTPNFRKTKFQLFKEFVSRSPWETALRDKGEEQSWQIFKDVFHRV</sequence>
<dbReference type="AlphaFoldDB" id="A0A2I0ULS2"/>
<dbReference type="GO" id="GO:0031012">
    <property type="term" value="C:extracellular matrix"/>
    <property type="evidence" value="ECO:0007669"/>
    <property type="project" value="TreeGrafter"/>
</dbReference>
<evidence type="ECO:0000313" key="2">
    <source>
        <dbReference type="Proteomes" id="UP000233556"/>
    </source>
</evidence>
<dbReference type="EMBL" id="KZ505692">
    <property type="protein sequence ID" value="PKU46995.1"/>
    <property type="molecule type" value="Genomic_DNA"/>
</dbReference>
<keyword evidence="2" id="KW-1185">Reference proteome</keyword>
<proteinExistence type="predicted"/>
<name>A0A2I0ULS2_LIMLA</name>
<dbReference type="GO" id="GO:0061343">
    <property type="term" value="P:cell adhesion involved in heart morphogenesis"/>
    <property type="evidence" value="ECO:0007669"/>
    <property type="project" value="TreeGrafter"/>
</dbReference>
<evidence type="ECO:0000313" key="1">
    <source>
        <dbReference type="EMBL" id="PKU46995.1"/>
    </source>
</evidence>
<dbReference type="PANTHER" id="PTHR33395:SF22">
    <property type="entry name" value="REVERSE TRANSCRIPTASE DOMAIN-CONTAINING PROTEIN"/>
    <property type="match status" value="1"/>
</dbReference>
<reference evidence="2" key="1">
    <citation type="submission" date="2017-11" db="EMBL/GenBank/DDBJ databases">
        <authorList>
            <person name="Lima N.C."/>
            <person name="Parody-Merino A.M."/>
            <person name="Battley P.F."/>
            <person name="Fidler A.E."/>
            <person name="Prosdocimi F."/>
        </authorList>
    </citation>
    <scope>NUCLEOTIDE SEQUENCE [LARGE SCALE GENOMIC DNA]</scope>
</reference>
<gene>
    <name evidence="1" type="ORF">llap_2709</name>
</gene>
<dbReference type="OrthoDB" id="9387002at2759"/>
<dbReference type="Proteomes" id="UP000233556">
    <property type="component" value="Unassembled WGS sequence"/>
</dbReference>
<accession>A0A2I0ULS2</accession>